<organism evidence="2 3">
    <name type="scientific">Roseovarius aestuarii</name>
    <dbReference type="NCBI Taxonomy" id="475083"/>
    <lineage>
        <taxon>Bacteria</taxon>
        <taxon>Pseudomonadati</taxon>
        <taxon>Pseudomonadota</taxon>
        <taxon>Alphaproteobacteria</taxon>
        <taxon>Rhodobacterales</taxon>
        <taxon>Roseobacteraceae</taxon>
        <taxon>Roseovarius</taxon>
    </lineage>
</organism>
<gene>
    <name evidence="2" type="ORF">ROA7745_04259</name>
</gene>
<evidence type="ECO:0000313" key="3">
    <source>
        <dbReference type="Proteomes" id="UP000193224"/>
    </source>
</evidence>
<sequence>MCRLILVIVMLAASNSAAQEACIEPVRPDAGYLADAGYGAGEIRSAYRSYFSDVENYLNCYNQATARIRQEATVAARDYDRVLDRYPVEAGQGIEPEQAHRIEMSDSGTLFLNHQAEWLK</sequence>
<keyword evidence="1" id="KW-0732">Signal</keyword>
<keyword evidence="3" id="KW-1185">Reference proteome</keyword>
<evidence type="ECO:0008006" key="4">
    <source>
        <dbReference type="Google" id="ProtNLM"/>
    </source>
</evidence>
<accession>A0A1X7BXQ7</accession>
<dbReference type="AlphaFoldDB" id="A0A1X7BXQ7"/>
<reference evidence="2 3" key="1">
    <citation type="submission" date="2017-03" db="EMBL/GenBank/DDBJ databases">
        <authorList>
            <person name="Afonso C.L."/>
            <person name="Miller P.J."/>
            <person name="Scott M.A."/>
            <person name="Spackman E."/>
            <person name="Goraichik I."/>
            <person name="Dimitrov K.M."/>
            <person name="Suarez D.L."/>
            <person name="Swayne D.E."/>
        </authorList>
    </citation>
    <scope>NUCLEOTIDE SEQUENCE [LARGE SCALE GENOMIC DNA]</scope>
    <source>
        <strain evidence="2 3">CECT 7745</strain>
    </source>
</reference>
<name>A0A1X7BXQ7_9RHOB</name>
<feature type="signal peptide" evidence="1">
    <location>
        <begin position="1"/>
        <end position="18"/>
    </location>
</feature>
<evidence type="ECO:0000313" key="2">
    <source>
        <dbReference type="EMBL" id="SMC14392.1"/>
    </source>
</evidence>
<feature type="chain" id="PRO_5010881372" description="DUF1311 domain-containing protein" evidence="1">
    <location>
        <begin position="19"/>
        <end position="120"/>
    </location>
</feature>
<evidence type="ECO:0000256" key="1">
    <source>
        <dbReference type="SAM" id="SignalP"/>
    </source>
</evidence>
<protein>
    <recommendedName>
        <fullName evidence="4">DUF1311 domain-containing protein</fullName>
    </recommendedName>
</protein>
<dbReference type="Proteomes" id="UP000193224">
    <property type="component" value="Unassembled WGS sequence"/>
</dbReference>
<dbReference type="EMBL" id="FWXB01000025">
    <property type="protein sequence ID" value="SMC14392.1"/>
    <property type="molecule type" value="Genomic_DNA"/>
</dbReference>
<dbReference type="RefSeq" id="WP_085802291.1">
    <property type="nucleotide sequence ID" value="NZ_FWXB01000025.1"/>
</dbReference>
<dbReference type="OrthoDB" id="7855643at2"/>
<proteinExistence type="predicted"/>